<evidence type="ECO:0000313" key="2">
    <source>
        <dbReference type="Proteomes" id="UP000679690"/>
    </source>
</evidence>
<gene>
    <name evidence="1" type="ORF">J5X75_13865</name>
</gene>
<name>A0ABS3UIK2_9ACTN</name>
<dbReference type="EMBL" id="JAGFNS010000008">
    <property type="protein sequence ID" value="MBO3738608.1"/>
    <property type="molecule type" value="Genomic_DNA"/>
</dbReference>
<organism evidence="1 2">
    <name type="scientific">Actinoplanes flavus</name>
    <dbReference type="NCBI Taxonomy" id="2820290"/>
    <lineage>
        <taxon>Bacteria</taxon>
        <taxon>Bacillati</taxon>
        <taxon>Actinomycetota</taxon>
        <taxon>Actinomycetes</taxon>
        <taxon>Micromonosporales</taxon>
        <taxon>Micromonosporaceae</taxon>
        <taxon>Actinoplanes</taxon>
    </lineage>
</organism>
<evidence type="ECO:0000313" key="1">
    <source>
        <dbReference type="EMBL" id="MBO3738608.1"/>
    </source>
</evidence>
<dbReference type="Proteomes" id="UP000679690">
    <property type="component" value="Unassembled WGS sequence"/>
</dbReference>
<dbReference type="RefSeq" id="WP_208467774.1">
    <property type="nucleotide sequence ID" value="NZ_JAGFNS010000008.1"/>
</dbReference>
<sequence length="47" mass="5307">MLRLIGYWDDADTVVKGSPAALHREAELRRYLFYGAPGELLAIDVED</sequence>
<accession>A0ABS3UIK2</accession>
<proteinExistence type="predicted"/>
<reference evidence="1 2" key="1">
    <citation type="submission" date="2021-03" db="EMBL/GenBank/DDBJ databases">
        <title>Actinoplanes flavus sp. nov., a novel actinomycete isolated from Coconut Palm rhizosphere soil.</title>
        <authorList>
            <person name="Luo X."/>
        </authorList>
    </citation>
    <scope>NUCLEOTIDE SEQUENCE [LARGE SCALE GENOMIC DNA]</scope>
    <source>
        <strain evidence="1 2">NEAU-H7</strain>
    </source>
</reference>
<keyword evidence="2" id="KW-1185">Reference proteome</keyword>
<comment type="caution">
    <text evidence="1">The sequence shown here is derived from an EMBL/GenBank/DDBJ whole genome shotgun (WGS) entry which is preliminary data.</text>
</comment>
<protein>
    <submittedName>
        <fullName evidence="1">Uncharacterized protein</fullName>
    </submittedName>
</protein>